<name>A0A5N6LN75_9ASTR</name>
<keyword evidence="1" id="KW-0812">Transmembrane</keyword>
<organism evidence="2 3">
    <name type="scientific">Mikania micrantha</name>
    <name type="common">bitter vine</name>
    <dbReference type="NCBI Taxonomy" id="192012"/>
    <lineage>
        <taxon>Eukaryota</taxon>
        <taxon>Viridiplantae</taxon>
        <taxon>Streptophyta</taxon>
        <taxon>Embryophyta</taxon>
        <taxon>Tracheophyta</taxon>
        <taxon>Spermatophyta</taxon>
        <taxon>Magnoliopsida</taxon>
        <taxon>eudicotyledons</taxon>
        <taxon>Gunneridae</taxon>
        <taxon>Pentapetalae</taxon>
        <taxon>asterids</taxon>
        <taxon>campanulids</taxon>
        <taxon>Asterales</taxon>
        <taxon>Asteraceae</taxon>
        <taxon>Asteroideae</taxon>
        <taxon>Heliantheae alliance</taxon>
        <taxon>Eupatorieae</taxon>
        <taxon>Mikania</taxon>
    </lineage>
</organism>
<feature type="transmembrane region" description="Helical" evidence="1">
    <location>
        <begin position="6"/>
        <end position="30"/>
    </location>
</feature>
<evidence type="ECO:0000313" key="2">
    <source>
        <dbReference type="EMBL" id="KAD2393361.1"/>
    </source>
</evidence>
<proteinExistence type="predicted"/>
<keyword evidence="3" id="KW-1185">Reference proteome</keyword>
<keyword evidence="1" id="KW-0472">Membrane</keyword>
<evidence type="ECO:0008006" key="4">
    <source>
        <dbReference type="Google" id="ProtNLM"/>
    </source>
</evidence>
<sequence>MEITIVSCVLGVVAMLLFYMSWKISNWLWFKPKKMEKLLRDQGLKGTPYRFMYGDLKEMGQMLKESMSKPMNLNHDIVPRVMPFFHKFITTFGRSVLDS</sequence>
<dbReference type="EMBL" id="SZYD01000019">
    <property type="protein sequence ID" value="KAD2393361.1"/>
    <property type="molecule type" value="Genomic_DNA"/>
</dbReference>
<reference evidence="2 3" key="1">
    <citation type="submission" date="2019-05" db="EMBL/GenBank/DDBJ databases">
        <title>Mikania micrantha, genome provides insights into the molecular mechanism of rapid growth.</title>
        <authorList>
            <person name="Liu B."/>
        </authorList>
    </citation>
    <scope>NUCLEOTIDE SEQUENCE [LARGE SCALE GENOMIC DNA]</scope>
    <source>
        <strain evidence="2">NLD-2019</strain>
        <tissue evidence="2">Leaf</tissue>
    </source>
</reference>
<comment type="caution">
    <text evidence="2">The sequence shown here is derived from an EMBL/GenBank/DDBJ whole genome shotgun (WGS) entry which is preliminary data.</text>
</comment>
<dbReference type="Proteomes" id="UP000326396">
    <property type="component" value="Linkage Group LG9"/>
</dbReference>
<protein>
    <recommendedName>
        <fullName evidence="4">Cytochrome P450</fullName>
    </recommendedName>
</protein>
<gene>
    <name evidence="2" type="ORF">E3N88_40338</name>
</gene>
<dbReference type="OrthoDB" id="1470350at2759"/>
<dbReference type="AlphaFoldDB" id="A0A5N6LN75"/>
<evidence type="ECO:0000313" key="3">
    <source>
        <dbReference type="Proteomes" id="UP000326396"/>
    </source>
</evidence>
<evidence type="ECO:0000256" key="1">
    <source>
        <dbReference type="SAM" id="Phobius"/>
    </source>
</evidence>
<accession>A0A5N6LN75</accession>
<keyword evidence="1" id="KW-1133">Transmembrane helix</keyword>